<evidence type="ECO:0000256" key="3">
    <source>
        <dbReference type="ARBA" id="ARBA00023082"/>
    </source>
</evidence>
<evidence type="ECO:0000259" key="6">
    <source>
        <dbReference type="Pfam" id="PF04542"/>
    </source>
</evidence>
<dbReference type="AlphaFoldDB" id="A0A7W9KFR0"/>
<accession>A0A7W9KFR0</accession>
<dbReference type="Gene3D" id="1.10.10.10">
    <property type="entry name" value="Winged helix-like DNA-binding domain superfamily/Winged helix DNA-binding domain"/>
    <property type="match status" value="1"/>
</dbReference>
<dbReference type="NCBIfam" id="TIGR02937">
    <property type="entry name" value="sigma70-ECF"/>
    <property type="match status" value="1"/>
</dbReference>
<dbReference type="PANTHER" id="PTHR43133">
    <property type="entry name" value="RNA POLYMERASE ECF-TYPE SIGMA FACTO"/>
    <property type="match status" value="1"/>
</dbReference>
<keyword evidence="2" id="KW-0805">Transcription regulation</keyword>
<dbReference type="Pfam" id="PF04542">
    <property type="entry name" value="Sigma70_r2"/>
    <property type="match status" value="1"/>
</dbReference>
<dbReference type="GO" id="GO:0016987">
    <property type="term" value="F:sigma factor activity"/>
    <property type="evidence" value="ECO:0007669"/>
    <property type="project" value="UniProtKB-KW"/>
</dbReference>
<dbReference type="InterPro" id="IPR013324">
    <property type="entry name" value="RNA_pol_sigma_r3/r4-like"/>
</dbReference>
<dbReference type="Gene3D" id="1.10.1740.10">
    <property type="match status" value="1"/>
</dbReference>
<evidence type="ECO:0000256" key="2">
    <source>
        <dbReference type="ARBA" id="ARBA00023015"/>
    </source>
</evidence>
<evidence type="ECO:0000256" key="5">
    <source>
        <dbReference type="ARBA" id="ARBA00023163"/>
    </source>
</evidence>
<keyword evidence="4" id="KW-0238">DNA-binding</keyword>
<comment type="similarity">
    <text evidence="1">Belongs to the sigma-70 factor family. ECF subfamily.</text>
</comment>
<dbReference type="Proteomes" id="UP000585638">
    <property type="component" value="Unassembled WGS sequence"/>
</dbReference>
<dbReference type="InterPro" id="IPR039425">
    <property type="entry name" value="RNA_pol_sigma-70-like"/>
</dbReference>
<feature type="domain" description="RNA polymerase sigma-70 region 2" evidence="6">
    <location>
        <begin position="22"/>
        <end position="89"/>
    </location>
</feature>
<comment type="caution">
    <text evidence="7">The sequence shown here is derived from an EMBL/GenBank/DDBJ whole genome shotgun (WGS) entry which is preliminary data.</text>
</comment>
<keyword evidence="5" id="KW-0804">Transcription</keyword>
<dbReference type="InterPro" id="IPR007627">
    <property type="entry name" value="RNA_pol_sigma70_r2"/>
</dbReference>
<protein>
    <submittedName>
        <fullName evidence="7">RNA polymerase sigma factor (Sigma-70 family)</fullName>
    </submittedName>
</protein>
<keyword evidence="3" id="KW-0731">Sigma factor</keyword>
<dbReference type="GO" id="GO:0003677">
    <property type="term" value="F:DNA binding"/>
    <property type="evidence" value="ECO:0007669"/>
    <property type="project" value="UniProtKB-KW"/>
</dbReference>
<dbReference type="EMBL" id="JACHIR010000001">
    <property type="protein sequence ID" value="MBB5891795.1"/>
    <property type="molecule type" value="Genomic_DNA"/>
</dbReference>
<evidence type="ECO:0000313" key="8">
    <source>
        <dbReference type="Proteomes" id="UP000585638"/>
    </source>
</evidence>
<evidence type="ECO:0000256" key="4">
    <source>
        <dbReference type="ARBA" id="ARBA00023125"/>
    </source>
</evidence>
<dbReference type="InterPro" id="IPR013325">
    <property type="entry name" value="RNA_pol_sigma_r2"/>
</dbReference>
<proteinExistence type="inferred from homology"/>
<dbReference type="SUPFAM" id="SSF88659">
    <property type="entry name" value="Sigma3 and sigma4 domains of RNA polymerase sigma factors"/>
    <property type="match status" value="1"/>
</dbReference>
<evidence type="ECO:0000313" key="7">
    <source>
        <dbReference type="EMBL" id="MBB5891795.1"/>
    </source>
</evidence>
<name>A0A7W9KFR0_9PSEU</name>
<dbReference type="SUPFAM" id="SSF88946">
    <property type="entry name" value="Sigma2 domain of RNA polymerase sigma factors"/>
    <property type="match status" value="1"/>
</dbReference>
<gene>
    <name evidence="7" type="ORF">BJ998_002991</name>
</gene>
<organism evidence="7 8">
    <name type="scientific">Kutzneria kofuensis</name>
    <dbReference type="NCBI Taxonomy" id="103725"/>
    <lineage>
        <taxon>Bacteria</taxon>
        <taxon>Bacillati</taxon>
        <taxon>Actinomycetota</taxon>
        <taxon>Actinomycetes</taxon>
        <taxon>Pseudonocardiales</taxon>
        <taxon>Pseudonocardiaceae</taxon>
        <taxon>Kutzneria</taxon>
    </lineage>
</organism>
<dbReference type="InterPro" id="IPR036388">
    <property type="entry name" value="WH-like_DNA-bd_sf"/>
</dbReference>
<dbReference type="GO" id="GO:0006352">
    <property type="term" value="P:DNA-templated transcription initiation"/>
    <property type="evidence" value="ECO:0007669"/>
    <property type="project" value="InterPro"/>
</dbReference>
<reference evidence="7 8" key="1">
    <citation type="submission" date="2020-08" db="EMBL/GenBank/DDBJ databases">
        <title>Sequencing the genomes of 1000 actinobacteria strains.</title>
        <authorList>
            <person name="Klenk H.-P."/>
        </authorList>
    </citation>
    <scope>NUCLEOTIDE SEQUENCE [LARGE SCALE GENOMIC DNA]</scope>
    <source>
        <strain evidence="7 8">DSM 43851</strain>
    </source>
</reference>
<dbReference type="PANTHER" id="PTHR43133:SF8">
    <property type="entry name" value="RNA POLYMERASE SIGMA FACTOR HI_1459-RELATED"/>
    <property type="match status" value="1"/>
</dbReference>
<dbReference type="RefSeq" id="WP_221338015.1">
    <property type="nucleotide sequence ID" value="NZ_BAAAWY010000007.1"/>
</dbReference>
<sequence>MSDVGDLVVRARRGEQAAWDEIVERFAPLVWAVCNRHNLSAADTDDVNATVWLRLVERLNTLREPAALPGWIATTTRNECLHLLRDKKKQVSVDDIDGPDERPELDAWLLVQERHIALRVAFRELSERCRRLLGLLFAEETVRYATISAQVGLPVGSIGPSRMRCLDALRRNPALAPFEETS</sequence>
<dbReference type="InterPro" id="IPR014284">
    <property type="entry name" value="RNA_pol_sigma-70_dom"/>
</dbReference>
<evidence type="ECO:0000256" key="1">
    <source>
        <dbReference type="ARBA" id="ARBA00010641"/>
    </source>
</evidence>
<keyword evidence="8" id="KW-1185">Reference proteome</keyword>